<proteinExistence type="inferred from homology"/>
<dbReference type="GO" id="GO:0008999">
    <property type="term" value="F:protein-N-terminal-alanine acetyltransferase activity"/>
    <property type="evidence" value="ECO:0007669"/>
    <property type="project" value="TreeGrafter"/>
</dbReference>
<dbReference type="Proteomes" id="UP000077926">
    <property type="component" value="Plasmid pG25-68"/>
</dbReference>
<keyword evidence="6" id="KW-1185">Reference proteome</keyword>
<feature type="domain" description="N-acetyltransferase" evidence="4">
    <location>
        <begin position="16"/>
        <end position="177"/>
    </location>
</feature>
<name>A0A1B3XW36_9BACI</name>
<keyword evidence="1 5" id="KW-0808">Transferase</keyword>
<dbReference type="EMBL" id="CP017081">
    <property type="protein sequence ID" value="AOH57426.1"/>
    <property type="molecule type" value="Genomic_DNA"/>
</dbReference>
<dbReference type="GO" id="GO:0005737">
    <property type="term" value="C:cytoplasm"/>
    <property type="evidence" value="ECO:0007669"/>
    <property type="project" value="TreeGrafter"/>
</dbReference>
<evidence type="ECO:0000313" key="5">
    <source>
        <dbReference type="EMBL" id="AOH57426.1"/>
    </source>
</evidence>
<sequence>MEKQAVLFHSLEGEKIYFKALRIEDVQEIHHYASDQKVSRFIGWNLMSTLEDTRQFIEIMIKRESEGTHLYSSIVEKITHEIIGTAIIFNFDKEANQAEIGYVLHKQHWDKGYGTEIVALISDFAFKSLKLHKLHAAVVHANIGSARILEKNSFELEGRLKDHYFIEDKYYDALLFGKITNLGT</sequence>
<keyword evidence="2" id="KW-0012">Acyltransferase</keyword>
<dbReference type="InterPro" id="IPR000182">
    <property type="entry name" value="GNAT_dom"/>
</dbReference>
<dbReference type="RefSeq" id="WP_064465369.1">
    <property type="nucleotide sequence ID" value="NZ_CP017081.1"/>
</dbReference>
<evidence type="ECO:0000256" key="1">
    <source>
        <dbReference type="ARBA" id="ARBA00022679"/>
    </source>
</evidence>
<dbReference type="SUPFAM" id="SSF55729">
    <property type="entry name" value="Acyl-CoA N-acyltransferases (Nat)"/>
    <property type="match status" value="1"/>
</dbReference>
<dbReference type="PANTHER" id="PTHR43792:SF8">
    <property type="entry name" value="[RIBOSOMAL PROTEIN US5]-ALANINE N-ACETYLTRANSFERASE"/>
    <property type="match status" value="1"/>
</dbReference>
<dbReference type="AlphaFoldDB" id="A0A1B3XW36"/>
<dbReference type="InterPro" id="IPR051531">
    <property type="entry name" value="N-acetyltransferase"/>
</dbReference>
<dbReference type="PROSITE" id="PS51186">
    <property type="entry name" value="GNAT"/>
    <property type="match status" value="1"/>
</dbReference>
<comment type="similarity">
    <text evidence="3">Belongs to the acetyltransferase family. RimJ subfamily.</text>
</comment>
<dbReference type="InterPro" id="IPR016181">
    <property type="entry name" value="Acyl_CoA_acyltransferase"/>
</dbReference>
<keyword evidence="5" id="KW-0614">Plasmid</keyword>
<accession>A0A1B3XW36</accession>
<dbReference type="Gene3D" id="3.40.630.30">
    <property type="match status" value="1"/>
</dbReference>
<evidence type="ECO:0000256" key="2">
    <source>
        <dbReference type="ARBA" id="ARBA00023315"/>
    </source>
</evidence>
<evidence type="ECO:0000259" key="4">
    <source>
        <dbReference type="PROSITE" id="PS51186"/>
    </source>
</evidence>
<dbReference type="Pfam" id="PF13302">
    <property type="entry name" value="Acetyltransf_3"/>
    <property type="match status" value="1"/>
</dbReference>
<protein>
    <submittedName>
        <fullName evidence="5">GNAT family N-acetyltransferase</fullName>
    </submittedName>
</protein>
<reference evidence="5 6" key="1">
    <citation type="submission" date="2016-08" db="EMBL/GenBank/DDBJ databases">
        <title>Complete genome sequence of Bacillus muralis G25-68, a strain with toxicity to nematodes.</title>
        <authorList>
            <person name="Zheng Z."/>
        </authorList>
    </citation>
    <scope>NUCLEOTIDE SEQUENCE [LARGE SCALE GENOMIC DNA]</scope>
    <source>
        <strain evidence="5 6">G25-68</strain>
        <plasmid evidence="6">pg25-68</plasmid>
    </source>
</reference>
<dbReference type="PANTHER" id="PTHR43792">
    <property type="entry name" value="GNAT FAMILY, PUTATIVE (AFU_ORTHOLOGUE AFUA_3G00765)-RELATED-RELATED"/>
    <property type="match status" value="1"/>
</dbReference>
<evidence type="ECO:0000313" key="6">
    <source>
        <dbReference type="Proteomes" id="UP000077926"/>
    </source>
</evidence>
<geneLocation type="plasmid" evidence="6">
    <name>pg25-68</name>
</geneLocation>
<evidence type="ECO:0000256" key="3">
    <source>
        <dbReference type="ARBA" id="ARBA00038502"/>
    </source>
</evidence>
<dbReference type="OrthoDB" id="9785602at2"/>
<organism evidence="5 6">
    <name type="scientific">Peribacillus muralis</name>
    <dbReference type="NCBI Taxonomy" id="264697"/>
    <lineage>
        <taxon>Bacteria</taxon>
        <taxon>Bacillati</taxon>
        <taxon>Bacillota</taxon>
        <taxon>Bacilli</taxon>
        <taxon>Bacillales</taxon>
        <taxon>Bacillaceae</taxon>
        <taxon>Peribacillus</taxon>
    </lineage>
</organism>
<dbReference type="KEGG" id="bmur:ABE28_024065"/>
<gene>
    <name evidence="5" type="ORF">ABE28_024065</name>
</gene>